<protein>
    <submittedName>
        <fullName evidence="1">Uncharacterized protein</fullName>
    </submittedName>
</protein>
<organism evidence="1">
    <name type="scientific">bioreactor metagenome</name>
    <dbReference type="NCBI Taxonomy" id="1076179"/>
    <lineage>
        <taxon>unclassified sequences</taxon>
        <taxon>metagenomes</taxon>
        <taxon>ecological metagenomes</taxon>
    </lineage>
</organism>
<sequence length="318" mass="36431">MPTYRQSWSEADRPWSTREANHFSAFIIRNHFLYPQDLTRSNIRNKVAFIRICFTRDMQECLETKIIQVAGQLRAAGLQSISFIHLMQIGYSKRPTATAGWIFFHSREKSDTLKADTYLGVLCMETQAVERLQEIHRLWLAITKDSSSEYCAAFRSNKTMTSYIRSTVFELADRLSLLVQPQYNSLDYAFYSTDDLIPKTCCVGNRTDTMWLKHIRVAFIHDNKLDGKAGGLQNLSHLLLTKADAKVLVGYGKTTESYDQYALAYQNRMTDSDPLLFIGQYAPKAGADDRQFESYLISSLQLLKFDPGKASWGTMTEQ</sequence>
<dbReference type="AlphaFoldDB" id="A0A645DEU1"/>
<name>A0A645DEU1_9ZZZZ</name>
<reference evidence="1" key="1">
    <citation type="submission" date="2019-08" db="EMBL/GenBank/DDBJ databases">
        <authorList>
            <person name="Kucharzyk K."/>
            <person name="Murdoch R.W."/>
            <person name="Higgins S."/>
            <person name="Loffler F."/>
        </authorList>
    </citation>
    <scope>NUCLEOTIDE SEQUENCE</scope>
</reference>
<accession>A0A645DEU1</accession>
<dbReference type="EMBL" id="VSSQ01035524">
    <property type="protein sequence ID" value="MPM87761.1"/>
    <property type="molecule type" value="Genomic_DNA"/>
</dbReference>
<evidence type="ECO:0000313" key="1">
    <source>
        <dbReference type="EMBL" id="MPM87761.1"/>
    </source>
</evidence>
<comment type="caution">
    <text evidence="1">The sequence shown here is derived from an EMBL/GenBank/DDBJ whole genome shotgun (WGS) entry which is preliminary data.</text>
</comment>
<proteinExistence type="predicted"/>
<gene>
    <name evidence="1" type="ORF">SDC9_134861</name>
</gene>